<name>A0ABV2JZX8_9GAMM</name>
<protein>
    <submittedName>
        <fullName evidence="3">Quercetin dioxygenase-like cupin family protein</fullName>
    </submittedName>
</protein>
<dbReference type="PANTHER" id="PTHR38599:SF1">
    <property type="entry name" value="CUPIN DOMAIN PROTEIN (AFU_ORTHOLOGUE AFUA_3G13620)"/>
    <property type="match status" value="1"/>
</dbReference>
<dbReference type="InterPro" id="IPR013096">
    <property type="entry name" value="Cupin_2"/>
</dbReference>
<accession>A0ABV2JZX8</accession>
<feature type="chain" id="PRO_5047104491" evidence="1">
    <location>
        <begin position="22"/>
        <end position="130"/>
    </location>
</feature>
<gene>
    <name evidence="3" type="ORF">ABIC75_003155</name>
</gene>
<dbReference type="InterPro" id="IPR014710">
    <property type="entry name" value="RmlC-like_jellyroll"/>
</dbReference>
<evidence type="ECO:0000313" key="4">
    <source>
        <dbReference type="Proteomes" id="UP001549184"/>
    </source>
</evidence>
<organism evidence="3 4">
    <name type="scientific">Dyella japonica</name>
    <dbReference type="NCBI Taxonomy" id="231455"/>
    <lineage>
        <taxon>Bacteria</taxon>
        <taxon>Pseudomonadati</taxon>
        <taxon>Pseudomonadota</taxon>
        <taxon>Gammaproteobacteria</taxon>
        <taxon>Lysobacterales</taxon>
        <taxon>Rhodanobacteraceae</taxon>
        <taxon>Dyella</taxon>
    </lineage>
</organism>
<feature type="signal peptide" evidence="1">
    <location>
        <begin position="1"/>
        <end position="21"/>
    </location>
</feature>
<dbReference type="PANTHER" id="PTHR38599">
    <property type="entry name" value="CUPIN DOMAIN PROTEIN (AFU_ORTHOLOGUE AFUA_3G13620)"/>
    <property type="match status" value="1"/>
</dbReference>
<comment type="caution">
    <text evidence="3">The sequence shown here is derived from an EMBL/GenBank/DDBJ whole genome shotgun (WGS) entry which is preliminary data.</text>
</comment>
<dbReference type="Proteomes" id="UP001549184">
    <property type="component" value="Unassembled WGS sequence"/>
</dbReference>
<evidence type="ECO:0000259" key="2">
    <source>
        <dbReference type="Pfam" id="PF07883"/>
    </source>
</evidence>
<dbReference type="Pfam" id="PF07883">
    <property type="entry name" value="Cupin_2"/>
    <property type="match status" value="1"/>
</dbReference>
<evidence type="ECO:0000256" key="1">
    <source>
        <dbReference type="SAM" id="SignalP"/>
    </source>
</evidence>
<proteinExistence type="predicted"/>
<dbReference type="CDD" id="cd02234">
    <property type="entry name" value="cupin_BLR7677-like"/>
    <property type="match status" value="1"/>
</dbReference>
<evidence type="ECO:0000313" key="3">
    <source>
        <dbReference type="EMBL" id="MET3653419.1"/>
    </source>
</evidence>
<dbReference type="InterPro" id="IPR011051">
    <property type="entry name" value="RmlC_Cupin_sf"/>
</dbReference>
<sequence length="130" mass="13685">MRASLFLAAMFALAVAVPAAATQDDSLLTAALTQAPGKSLEALRVSYAPGEASKPHSHDRDAYVYVLSGRVRSQVEGQPLRVYAAGENWFEPAGARHLVSANASDGEPATILVIFVGTPHAQPGSRTQSR</sequence>
<dbReference type="Gene3D" id="2.60.120.10">
    <property type="entry name" value="Jelly Rolls"/>
    <property type="match status" value="1"/>
</dbReference>
<keyword evidence="1" id="KW-0732">Signal</keyword>
<dbReference type="EMBL" id="JBEPMU010000004">
    <property type="protein sequence ID" value="MET3653419.1"/>
    <property type="molecule type" value="Genomic_DNA"/>
</dbReference>
<reference evidence="3 4" key="1">
    <citation type="submission" date="2024-06" db="EMBL/GenBank/DDBJ databases">
        <title>Sorghum-associated microbial communities from plants grown in Nebraska, USA.</title>
        <authorList>
            <person name="Schachtman D."/>
        </authorList>
    </citation>
    <scope>NUCLEOTIDE SEQUENCE [LARGE SCALE GENOMIC DNA]</scope>
    <source>
        <strain evidence="3 4">1073</strain>
    </source>
</reference>
<dbReference type="RefSeq" id="WP_354014800.1">
    <property type="nucleotide sequence ID" value="NZ_JBEPMU010000004.1"/>
</dbReference>
<feature type="domain" description="Cupin type-2" evidence="2">
    <location>
        <begin position="44"/>
        <end position="115"/>
    </location>
</feature>
<keyword evidence="4" id="KW-1185">Reference proteome</keyword>
<dbReference type="SUPFAM" id="SSF51182">
    <property type="entry name" value="RmlC-like cupins"/>
    <property type="match status" value="1"/>
</dbReference>